<protein>
    <submittedName>
        <fullName evidence="1">Uncharacterized protein</fullName>
    </submittedName>
</protein>
<dbReference type="Proteomes" id="UP000054282">
    <property type="component" value="Unassembled WGS sequence"/>
</dbReference>
<reference evidence="2" key="1">
    <citation type="submission" date="2006-09" db="EMBL/GenBank/DDBJ databases">
        <title>Annotation of Plasmodium falciparum Dd2.</title>
        <authorList>
            <consortium name="The Broad Institute Genome Sequencing Platform"/>
            <person name="Volkman S.K."/>
            <person name="Neafsey D.E."/>
            <person name="Dash A.P."/>
            <person name="Chitnis C.E."/>
            <person name="Hartl D.L."/>
            <person name="Young S.K."/>
            <person name="Zeng Q."/>
            <person name="Koehrsen M."/>
            <person name="Alvarado L."/>
            <person name="Berlin A."/>
            <person name="Borenstein D."/>
            <person name="Chapman S.B."/>
            <person name="Chen Z."/>
            <person name="Engels R."/>
            <person name="Freedman E."/>
            <person name="Gellesch M."/>
            <person name="Goldberg J."/>
            <person name="Griggs A."/>
            <person name="Gujja S."/>
            <person name="Heilman E.R."/>
            <person name="Heiman D.I."/>
            <person name="Howarth C."/>
            <person name="Jen D."/>
            <person name="Larson L."/>
            <person name="Mehta T."/>
            <person name="Neiman D."/>
            <person name="Park D."/>
            <person name="Pearson M."/>
            <person name="Roberts A."/>
            <person name="Saif S."/>
            <person name="Shea T."/>
            <person name="Shenoy N."/>
            <person name="Sisk P."/>
            <person name="Stolte C."/>
            <person name="Sykes S."/>
            <person name="Walk T."/>
            <person name="White J."/>
            <person name="Yandava C."/>
            <person name="Haas B."/>
            <person name="Henn M.R."/>
            <person name="Nusbaum C."/>
            <person name="Birren B."/>
        </authorList>
    </citation>
    <scope>NUCLEOTIDE SEQUENCE [LARGE SCALE GENOMIC DNA]</scope>
</reference>
<accession>A0A0L7MA83</accession>
<proteinExistence type="predicted"/>
<organism evidence="1 2">
    <name type="scientific">Plasmodium falciparum (isolate Dd2)</name>
    <dbReference type="NCBI Taxonomy" id="57267"/>
    <lineage>
        <taxon>Eukaryota</taxon>
        <taxon>Sar</taxon>
        <taxon>Alveolata</taxon>
        <taxon>Apicomplexa</taxon>
        <taxon>Aconoidasida</taxon>
        <taxon>Haemosporida</taxon>
        <taxon>Plasmodiidae</taxon>
        <taxon>Plasmodium</taxon>
        <taxon>Plasmodium (Laverania)</taxon>
    </lineage>
</organism>
<evidence type="ECO:0000313" key="2">
    <source>
        <dbReference type="Proteomes" id="UP000054282"/>
    </source>
</evidence>
<sequence length="77" mass="9094">MNDKKGTVSIHDYSYTIGDEEQTKDRYHNKLNDHITEDDEHNTTLFPTAEELYTFLTADEMPGKNRNIFNHFQRIST</sequence>
<dbReference type="KEGG" id="pfd:PFDG_05315"/>
<dbReference type="AlphaFoldDB" id="A0A0L7MA83"/>
<name>A0A0L7MA83_PLAF4</name>
<evidence type="ECO:0000313" key="1">
    <source>
        <dbReference type="EMBL" id="KOB89762.1"/>
    </source>
</evidence>
<gene>
    <name evidence="1" type="ORF">PFDG_05315</name>
</gene>
<reference evidence="2" key="2">
    <citation type="submission" date="2006-09" db="EMBL/GenBank/DDBJ databases">
        <title>The genome sequence of Plasmodium falciparum Dd2.</title>
        <authorList>
            <consortium name="The Broad Institute Genome Sequencing Platform"/>
            <person name="Birren B."/>
            <person name="Lander E."/>
            <person name="Galagan J."/>
            <person name="Nusbaum C."/>
            <person name="Devon K."/>
            <person name="Henn M."/>
            <person name="Jaffe D."/>
            <person name="Butler J."/>
            <person name="Alvarez P."/>
            <person name="Gnerre S."/>
            <person name="Grabherr M."/>
            <person name="Kleber M."/>
            <person name="Mauceli E."/>
            <person name="Brockman W."/>
            <person name="MacCallum I.A."/>
            <person name="Rounsley S."/>
            <person name="Young S."/>
            <person name="LaButti K."/>
            <person name="Pushparaj V."/>
            <person name="DeCaprio D."/>
            <person name="Crawford M."/>
            <person name="Koehrsen M."/>
            <person name="Engels R."/>
            <person name="Montgomery P."/>
            <person name="Pearson M."/>
            <person name="Howarth C."/>
            <person name="Larson L."/>
            <person name="Luoma S."/>
            <person name="White J."/>
            <person name="Kodira C."/>
            <person name="Zeng Q."/>
            <person name="O'Leary S."/>
            <person name="Yandava C."/>
            <person name="Alvarado L."/>
            <person name="Wirth D."/>
            <person name="Volkman S."/>
            <person name="Hartl D."/>
        </authorList>
    </citation>
    <scope>NUCLEOTIDE SEQUENCE [LARGE SCALE GENOMIC DNA]</scope>
</reference>
<dbReference type="EMBL" id="GG703149">
    <property type="protein sequence ID" value="KOB89762.1"/>
    <property type="molecule type" value="Genomic_DNA"/>
</dbReference>